<name>A0A6N9Q220_9BACL</name>
<comment type="caution">
    <text evidence="3">The sequence shown here is derived from an EMBL/GenBank/DDBJ whole genome shotgun (WGS) entry which is preliminary data.</text>
</comment>
<keyword evidence="1" id="KW-0812">Transmembrane</keyword>
<dbReference type="InterPro" id="IPR031571">
    <property type="entry name" value="RcpC_dom"/>
</dbReference>
<keyword evidence="4" id="KW-1185">Reference proteome</keyword>
<dbReference type="Proteomes" id="UP000448943">
    <property type="component" value="Unassembled WGS sequence"/>
</dbReference>
<keyword evidence="1" id="KW-1133">Transmembrane helix</keyword>
<protein>
    <submittedName>
        <fullName evidence="3">Flp pilus assembly protein CpaB</fullName>
    </submittedName>
</protein>
<sequence>MRSKITLILAVVMGLVTTLLFYKYINDMDTSAEENVKFVQVVASKQLIPENQVITDDLIELIKVPEGGAHPQAIRNTQEVVGKIALADFVSGQIILPHHIGSEAEESLFISRKIKEGFRAVSIGVNFVTSVSNLIEPEDIVDVIWTQENLEAVNTPETGEHIDNVEVTSDLLLKEVRVLAVGRRMIESTTDTEYVEYISSTLELSPEDALKLVNAANSGEIQLILHSRIDEEDVNKDEK</sequence>
<dbReference type="OrthoDB" id="1757906at2"/>
<evidence type="ECO:0000313" key="3">
    <source>
        <dbReference type="EMBL" id="NBI28364.1"/>
    </source>
</evidence>
<gene>
    <name evidence="3" type="primary">cpaB</name>
    <name evidence="3" type="ORF">ERL59_05285</name>
</gene>
<dbReference type="CDD" id="cd11614">
    <property type="entry name" value="SAF_CpaB_FlgA_like"/>
    <property type="match status" value="1"/>
</dbReference>
<feature type="domain" description="SAF" evidence="2">
    <location>
        <begin position="39"/>
        <end position="101"/>
    </location>
</feature>
<dbReference type="Gene3D" id="3.90.1210.10">
    <property type="entry name" value="Antifreeze-like/N-acetylneuraminic acid synthase C-terminal domain"/>
    <property type="match status" value="1"/>
</dbReference>
<dbReference type="InterPro" id="IPR017592">
    <property type="entry name" value="Pilus_assmbl_Flp-typ_CpaB"/>
</dbReference>
<accession>A0A6N9Q220</accession>
<dbReference type="SMART" id="SM00858">
    <property type="entry name" value="SAF"/>
    <property type="match status" value="1"/>
</dbReference>
<dbReference type="EMBL" id="SIJB01000013">
    <property type="protein sequence ID" value="NBI28364.1"/>
    <property type="molecule type" value="Genomic_DNA"/>
</dbReference>
<organism evidence="3 4">
    <name type="scientific">Chengkuizengella marina</name>
    <dbReference type="NCBI Taxonomy" id="2507566"/>
    <lineage>
        <taxon>Bacteria</taxon>
        <taxon>Bacillati</taxon>
        <taxon>Bacillota</taxon>
        <taxon>Bacilli</taxon>
        <taxon>Bacillales</taxon>
        <taxon>Paenibacillaceae</taxon>
        <taxon>Chengkuizengella</taxon>
    </lineage>
</organism>
<dbReference type="Pfam" id="PF08666">
    <property type="entry name" value="SAF"/>
    <property type="match status" value="1"/>
</dbReference>
<dbReference type="NCBIfam" id="TIGR03177">
    <property type="entry name" value="pilus_cpaB"/>
    <property type="match status" value="1"/>
</dbReference>
<reference evidence="3 4" key="1">
    <citation type="submission" date="2019-01" db="EMBL/GenBank/DDBJ databases">
        <title>Chengkuizengella sp. nov., isolated from deep-sea sediment of East Pacific Ocean.</title>
        <authorList>
            <person name="Yang J."/>
            <person name="Lai Q."/>
            <person name="Shao Z."/>
        </authorList>
    </citation>
    <scope>NUCLEOTIDE SEQUENCE [LARGE SCALE GENOMIC DNA]</scope>
    <source>
        <strain evidence="3 4">YPA3-1-1</strain>
    </source>
</reference>
<dbReference type="Pfam" id="PF16976">
    <property type="entry name" value="RcpC"/>
    <property type="match status" value="1"/>
</dbReference>
<dbReference type="InterPro" id="IPR013974">
    <property type="entry name" value="SAF"/>
</dbReference>
<evidence type="ECO:0000256" key="1">
    <source>
        <dbReference type="SAM" id="Phobius"/>
    </source>
</evidence>
<dbReference type="AlphaFoldDB" id="A0A6N9Q220"/>
<keyword evidence="1" id="KW-0472">Membrane</keyword>
<dbReference type="RefSeq" id="WP_160645155.1">
    <property type="nucleotide sequence ID" value="NZ_SIJB01000013.1"/>
</dbReference>
<evidence type="ECO:0000313" key="4">
    <source>
        <dbReference type="Proteomes" id="UP000448943"/>
    </source>
</evidence>
<proteinExistence type="predicted"/>
<feature type="transmembrane region" description="Helical" evidence="1">
    <location>
        <begin position="7"/>
        <end position="25"/>
    </location>
</feature>
<evidence type="ECO:0000259" key="2">
    <source>
        <dbReference type="SMART" id="SM00858"/>
    </source>
</evidence>